<name>A0ABR6GTX5_9BURK</name>
<accession>A0ABR6GTX5</accession>
<organism evidence="1 2">
    <name type="scientific">Roseateles terrae</name>
    <dbReference type="NCBI Taxonomy" id="431060"/>
    <lineage>
        <taxon>Bacteria</taxon>
        <taxon>Pseudomonadati</taxon>
        <taxon>Pseudomonadota</taxon>
        <taxon>Betaproteobacteria</taxon>
        <taxon>Burkholderiales</taxon>
        <taxon>Sphaerotilaceae</taxon>
        <taxon>Roseateles</taxon>
    </lineage>
</organism>
<comment type="caution">
    <text evidence="1">The sequence shown here is derived from an EMBL/GenBank/DDBJ whole genome shotgun (WGS) entry which is preliminary data.</text>
</comment>
<dbReference type="EMBL" id="JACHXO010000005">
    <property type="protein sequence ID" value="MBB3195546.1"/>
    <property type="molecule type" value="Genomic_DNA"/>
</dbReference>
<reference evidence="1 2" key="1">
    <citation type="submission" date="2020-08" db="EMBL/GenBank/DDBJ databases">
        <title>Genomic Encyclopedia of Type Strains, Phase III (KMG-III): the genomes of soil and plant-associated and newly described type strains.</title>
        <authorList>
            <person name="Whitman W."/>
        </authorList>
    </citation>
    <scope>NUCLEOTIDE SEQUENCE [LARGE SCALE GENOMIC DNA]</scope>
    <source>
        <strain evidence="1 2">CECT 7247</strain>
    </source>
</reference>
<dbReference type="RefSeq" id="WP_184294920.1">
    <property type="nucleotide sequence ID" value="NZ_JACHXO010000005.1"/>
</dbReference>
<evidence type="ECO:0000313" key="2">
    <source>
        <dbReference type="Proteomes" id="UP000574369"/>
    </source>
</evidence>
<keyword evidence="2" id="KW-1185">Reference proteome</keyword>
<proteinExistence type="predicted"/>
<dbReference type="Proteomes" id="UP000574369">
    <property type="component" value="Unassembled WGS sequence"/>
</dbReference>
<gene>
    <name evidence="1" type="ORF">FHS28_002952</name>
</gene>
<sequence length="105" mass="12159">MATNACWDELSKLNWTTGRQLRDLLLALRPGTRSQGGDFVNAQWCADSEGALWPCDAYKVRVDEHRNFRRTAQGLEFYVKFSMNEAGEFFLVLIQCHLGRFRLRS</sequence>
<protein>
    <submittedName>
        <fullName evidence="1">Uncharacterized protein</fullName>
    </submittedName>
</protein>
<evidence type="ECO:0000313" key="1">
    <source>
        <dbReference type="EMBL" id="MBB3195546.1"/>
    </source>
</evidence>